<comment type="caution">
    <text evidence="6">The sequence shown here is derived from an EMBL/GenBank/DDBJ whole genome shotgun (WGS) entry which is preliminary data.</text>
</comment>
<organism evidence="6 7">
    <name type="scientific">Gordonibacter massiliensis</name>
    <name type="common">ex Traore et al. 2017</name>
    <dbReference type="NCBI Taxonomy" id="1841863"/>
    <lineage>
        <taxon>Bacteria</taxon>
        <taxon>Bacillati</taxon>
        <taxon>Actinomycetota</taxon>
        <taxon>Coriobacteriia</taxon>
        <taxon>Eggerthellales</taxon>
        <taxon>Eggerthellaceae</taxon>
        <taxon>Gordonibacter</taxon>
    </lineage>
</organism>
<dbReference type="PANTHER" id="PTHR30346">
    <property type="entry name" value="TRANSCRIPTIONAL DUAL REGULATOR HCAR-RELATED"/>
    <property type="match status" value="1"/>
</dbReference>
<comment type="similarity">
    <text evidence="1">Belongs to the LysR transcriptional regulatory family.</text>
</comment>
<evidence type="ECO:0000259" key="5">
    <source>
        <dbReference type="PROSITE" id="PS50931"/>
    </source>
</evidence>
<dbReference type="InterPro" id="IPR036388">
    <property type="entry name" value="WH-like_DNA-bd_sf"/>
</dbReference>
<dbReference type="InterPro" id="IPR036390">
    <property type="entry name" value="WH_DNA-bd_sf"/>
</dbReference>
<dbReference type="EMBL" id="JACMSE010000001">
    <property type="protein sequence ID" value="MBC2887794.1"/>
    <property type="molecule type" value="Genomic_DNA"/>
</dbReference>
<evidence type="ECO:0000256" key="1">
    <source>
        <dbReference type="ARBA" id="ARBA00009437"/>
    </source>
</evidence>
<dbReference type="InterPro" id="IPR005119">
    <property type="entry name" value="LysR_subst-bd"/>
</dbReference>
<protein>
    <submittedName>
        <fullName evidence="6">LysR family transcriptional regulator</fullName>
    </submittedName>
</protein>
<name>A0A842J8L6_9ACTN</name>
<evidence type="ECO:0000313" key="7">
    <source>
        <dbReference type="Proteomes" id="UP000587396"/>
    </source>
</evidence>
<dbReference type="GO" id="GO:0032993">
    <property type="term" value="C:protein-DNA complex"/>
    <property type="evidence" value="ECO:0007669"/>
    <property type="project" value="TreeGrafter"/>
</dbReference>
<evidence type="ECO:0000256" key="2">
    <source>
        <dbReference type="ARBA" id="ARBA00023015"/>
    </source>
</evidence>
<dbReference type="GO" id="GO:0003700">
    <property type="term" value="F:DNA-binding transcription factor activity"/>
    <property type="evidence" value="ECO:0007669"/>
    <property type="project" value="InterPro"/>
</dbReference>
<accession>A0A842J8L6</accession>
<evidence type="ECO:0000313" key="6">
    <source>
        <dbReference type="EMBL" id="MBC2887794.1"/>
    </source>
</evidence>
<dbReference type="RefSeq" id="WP_185903870.1">
    <property type="nucleotide sequence ID" value="NZ_JACMSE010000001.1"/>
</dbReference>
<dbReference type="Pfam" id="PF00126">
    <property type="entry name" value="HTH_1"/>
    <property type="match status" value="1"/>
</dbReference>
<evidence type="ECO:0000256" key="4">
    <source>
        <dbReference type="ARBA" id="ARBA00023163"/>
    </source>
</evidence>
<dbReference type="PROSITE" id="PS50931">
    <property type="entry name" value="HTH_LYSR"/>
    <property type="match status" value="1"/>
</dbReference>
<dbReference type="InterPro" id="IPR000847">
    <property type="entry name" value="LysR_HTH_N"/>
</dbReference>
<dbReference type="Gene3D" id="1.10.10.10">
    <property type="entry name" value="Winged helix-like DNA-binding domain superfamily/Winged helix DNA-binding domain"/>
    <property type="match status" value="1"/>
</dbReference>
<dbReference type="PANTHER" id="PTHR30346:SF0">
    <property type="entry name" value="HCA OPERON TRANSCRIPTIONAL ACTIVATOR HCAR"/>
    <property type="match status" value="1"/>
</dbReference>
<sequence length="298" mass="31896">MNIKQIVYLSKTVERGSLSSAAKELYVTVQAVSKAIADLERELGQSLLVRGSRGVRATSFGQAFYEKAQGVIAGFMELESFAAAYGECGGVLSRLRLALNTPAFPGNELVRENTVAFMKSQLGIDVTCDLATGEAGYQGLVDGTFDALVTVGAFNHADIDCFPIGTVPAGVMMGSRHPLTAKDVVALDDLALYPIARSSWFDRANDTIVENYRKREARLNFVELSLDGVMKFLSEGGLIFTTGIPALGRTSPLLTVRLMASEDAMAVPICIVCLKGHGAATYSVVEKLRLSGGLPFLK</sequence>
<dbReference type="AlphaFoldDB" id="A0A842J8L6"/>
<keyword evidence="3" id="KW-0238">DNA-binding</keyword>
<reference evidence="6 7" key="1">
    <citation type="submission" date="2020-08" db="EMBL/GenBank/DDBJ databases">
        <authorList>
            <person name="Liu C."/>
            <person name="Sun Q."/>
        </authorList>
    </citation>
    <scope>NUCLEOTIDE SEQUENCE [LARGE SCALE GENOMIC DNA]</scope>
    <source>
        <strain evidence="6 7">N22</strain>
    </source>
</reference>
<keyword evidence="4" id="KW-0804">Transcription</keyword>
<dbReference type="GO" id="GO:0003677">
    <property type="term" value="F:DNA binding"/>
    <property type="evidence" value="ECO:0007669"/>
    <property type="project" value="UniProtKB-KW"/>
</dbReference>
<keyword evidence="7" id="KW-1185">Reference proteome</keyword>
<dbReference type="SUPFAM" id="SSF53850">
    <property type="entry name" value="Periplasmic binding protein-like II"/>
    <property type="match status" value="1"/>
</dbReference>
<dbReference type="Gene3D" id="3.40.190.290">
    <property type="match status" value="1"/>
</dbReference>
<feature type="domain" description="HTH lysR-type" evidence="5">
    <location>
        <begin position="1"/>
        <end position="58"/>
    </location>
</feature>
<proteinExistence type="inferred from homology"/>
<dbReference type="SUPFAM" id="SSF46785">
    <property type="entry name" value="Winged helix' DNA-binding domain"/>
    <property type="match status" value="1"/>
</dbReference>
<gene>
    <name evidence="6" type="ORF">H7313_00195</name>
</gene>
<dbReference type="Pfam" id="PF03466">
    <property type="entry name" value="LysR_substrate"/>
    <property type="match status" value="1"/>
</dbReference>
<keyword evidence="2" id="KW-0805">Transcription regulation</keyword>
<evidence type="ECO:0000256" key="3">
    <source>
        <dbReference type="ARBA" id="ARBA00023125"/>
    </source>
</evidence>
<dbReference type="Proteomes" id="UP000587396">
    <property type="component" value="Unassembled WGS sequence"/>
</dbReference>